<dbReference type="Gene3D" id="2.20.100.10">
    <property type="entry name" value="Thrombospondin type-1 (TSP1) repeat"/>
    <property type="match status" value="1"/>
</dbReference>
<feature type="transmembrane region" description="Helical" evidence="8">
    <location>
        <begin position="238"/>
        <end position="263"/>
    </location>
</feature>
<dbReference type="PROSITE" id="PS50092">
    <property type="entry name" value="TSP1"/>
    <property type="match status" value="1"/>
</dbReference>
<dbReference type="PROSITE" id="PS50022">
    <property type="entry name" value="FA58C_3"/>
    <property type="match status" value="1"/>
</dbReference>
<keyword evidence="5 8" id="KW-0472">Membrane</keyword>
<keyword evidence="4 8" id="KW-1133">Transmembrane helix</keyword>
<dbReference type="Pfam" id="PF00754">
    <property type="entry name" value="F5_F8_type_C"/>
    <property type="match status" value="1"/>
</dbReference>
<dbReference type="InterPro" id="IPR008979">
    <property type="entry name" value="Galactose-bd-like_sf"/>
</dbReference>
<dbReference type="Pfam" id="PF00090">
    <property type="entry name" value="TSP_1"/>
    <property type="match status" value="1"/>
</dbReference>
<keyword evidence="7" id="KW-0325">Glycoprotein</keyword>
<evidence type="ECO:0000313" key="11">
    <source>
        <dbReference type="Proteomes" id="UP000887567"/>
    </source>
</evidence>
<dbReference type="SUPFAM" id="SSF82895">
    <property type="entry name" value="TSP-1 type 1 repeat"/>
    <property type="match status" value="1"/>
</dbReference>
<evidence type="ECO:0000256" key="5">
    <source>
        <dbReference type="ARBA" id="ARBA00023136"/>
    </source>
</evidence>
<dbReference type="GO" id="GO:0016020">
    <property type="term" value="C:membrane"/>
    <property type="evidence" value="ECO:0007669"/>
    <property type="project" value="UniProtKB-SubCell"/>
</dbReference>
<dbReference type="GO" id="GO:0007399">
    <property type="term" value="P:nervous system development"/>
    <property type="evidence" value="ECO:0007669"/>
    <property type="project" value="UniProtKB-ARBA"/>
</dbReference>
<dbReference type="InterPro" id="IPR000884">
    <property type="entry name" value="TSP1_rpt"/>
</dbReference>
<evidence type="ECO:0000256" key="1">
    <source>
        <dbReference type="ARBA" id="ARBA00004167"/>
    </source>
</evidence>
<keyword evidence="3" id="KW-0677">Repeat</keyword>
<protein>
    <recommendedName>
        <fullName evidence="9">F5/8 type C domain-containing protein</fullName>
    </recommendedName>
</protein>
<organism evidence="10 11">
    <name type="scientific">Exaiptasia diaphana</name>
    <name type="common">Tropical sea anemone</name>
    <name type="synonym">Aiptasia pulchella</name>
    <dbReference type="NCBI Taxonomy" id="2652724"/>
    <lineage>
        <taxon>Eukaryota</taxon>
        <taxon>Metazoa</taxon>
        <taxon>Cnidaria</taxon>
        <taxon>Anthozoa</taxon>
        <taxon>Hexacorallia</taxon>
        <taxon>Actiniaria</taxon>
        <taxon>Aiptasiidae</taxon>
        <taxon>Exaiptasia</taxon>
    </lineage>
</organism>
<keyword evidence="2 8" id="KW-0812">Transmembrane</keyword>
<evidence type="ECO:0000256" key="2">
    <source>
        <dbReference type="ARBA" id="ARBA00022692"/>
    </source>
</evidence>
<dbReference type="AlphaFoldDB" id="A0A913YPA0"/>
<dbReference type="InterPro" id="IPR000421">
    <property type="entry name" value="FA58C"/>
</dbReference>
<dbReference type="PANTHER" id="PTHR24543:SF336">
    <property type="entry name" value="F5_8 TYPE C DOMAIN-CONTAINING PROTEIN"/>
    <property type="match status" value="1"/>
</dbReference>
<dbReference type="PANTHER" id="PTHR24543">
    <property type="entry name" value="MULTICOPPER OXIDASE-RELATED"/>
    <property type="match status" value="1"/>
</dbReference>
<reference evidence="10" key="1">
    <citation type="submission" date="2022-11" db="UniProtKB">
        <authorList>
            <consortium name="EnsemblMetazoa"/>
        </authorList>
    </citation>
    <scope>IDENTIFICATION</scope>
</reference>
<evidence type="ECO:0000256" key="3">
    <source>
        <dbReference type="ARBA" id="ARBA00022737"/>
    </source>
</evidence>
<evidence type="ECO:0000259" key="9">
    <source>
        <dbReference type="PROSITE" id="PS50022"/>
    </source>
</evidence>
<dbReference type="EnsemblMetazoa" id="XM_028661514.1">
    <property type="protein sequence ID" value="XP_028517315.1"/>
    <property type="gene ID" value="LOC110246956"/>
</dbReference>
<dbReference type="Proteomes" id="UP000887567">
    <property type="component" value="Unplaced"/>
</dbReference>
<dbReference type="KEGG" id="epa:110246956"/>
<evidence type="ECO:0000256" key="4">
    <source>
        <dbReference type="ARBA" id="ARBA00022989"/>
    </source>
</evidence>
<dbReference type="InterPro" id="IPR036383">
    <property type="entry name" value="TSP1_rpt_sf"/>
</dbReference>
<name>A0A913YPA0_EXADI</name>
<dbReference type="OMA" id="ECMANST"/>
<keyword evidence="6" id="KW-1015">Disulfide bond</keyword>
<comment type="subcellular location">
    <subcellularLocation>
        <location evidence="1">Membrane</location>
        <topology evidence="1">Single-pass membrane protein</topology>
    </subcellularLocation>
</comment>
<dbReference type="RefSeq" id="XP_028517315.1">
    <property type="nucleotide sequence ID" value="XM_028661514.1"/>
</dbReference>
<dbReference type="Gene3D" id="2.60.120.260">
    <property type="entry name" value="Galactose-binding domain-like"/>
    <property type="match status" value="1"/>
</dbReference>
<dbReference type="SUPFAM" id="SSF49785">
    <property type="entry name" value="Galactose-binding domain-like"/>
    <property type="match status" value="1"/>
</dbReference>
<keyword evidence="11" id="KW-1185">Reference proteome</keyword>
<evidence type="ECO:0000256" key="6">
    <source>
        <dbReference type="ARBA" id="ARBA00023157"/>
    </source>
</evidence>
<evidence type="ECO:0000256" key="7">
    <source>
        <dbReference type="ARBA" id="ARBA00023180"/>
    </source>
</evidence>
<dbReference type="FunFam" id="2.20.100.10:FF:000021">
    <property type="entry name" value="semaphorin-5B isoform X1"/>
    <property type="match status" value="1"/>
</dbReference>
<dbReference type="OrthoDB" id="5984394at2759"/>
<proteinExistence type="predicted"/>
<feature type="domain" description="F5/8 type C" evidence="9">
    <location>
        <begin position="1"/>
        <end position="141"/>
    </location>
</feature>
<dbReference type="GeneID" id="110246956"/>
<sequence>MFTSGILKADAATLESTSNSPDLEAYKAIVNTSMSWCANAADTFQHLQINLGQLRNVTSIDIQGYKPGFVTYIKSFMVSYTKTGAWEYFKDNSNNYKIFSNAPTDENEIINHPLPLSATKIRINPQSWENWICLKIELYTCDPVDGDFSDWSPWGECMANSTQKRSRACDSPPPARGGLDCNGNFTMTRQCTPNITGRLTSLLFKNLQKFLKQFCCFYSIEIVWEFVPNAKIHRLKNVIIPVAASVTTSAVISGSLGLIYWIIKNKLTKV</sequence>
<accession>A0A913YPA0</accession>
<dbReference type="SMART" id="SM00209">
    <property type="entry name" value="TSP1"/>
    <property type="match status" value="1"/>
</dbReference>
<evidence type="ECO:0000313" key="10">
    <source>
        <dbReference type="EnsemblMetazoa" id="XP_028517315.1"/>
    </source>
</evidence>
<evidence type="ECO:0000256" key="8">
    <source>
        <dbReference type="SAM" id="Phobius"/>
    </source>
</evidence>